<organismHost>
    <name type="scientific">Sus scrofa</name>
    <name type="common">Pig</name>
    <dbReference type="NCBI Taxonomy" id="9823"/>
</organismHost>
<name>A0A894KHH2_ASF</name>
<keyword evidence="1" id="KW-0472">Membrane</keyword>
<gene>
    <name evidence="2" type="ORF">B438L</name>
</gene>
<evidence type="ECO:0000313" key="3">
    <source>
        <dbReference type="Proteomes" id="UP000423628"/>
    </source>
</evidence>
<organismHost>
    <name type="scientific">Potamochoerus larvatus</name>
    <name type="common">Bushpig</name>
    <dbReference type="NCBI Taxonomy" id="273792"/>
</organismHost>
<feature type="transmembrane region" description="Helical" evidence="1">
    <location>
        <begin position="308"/>
        <end position="326"/>
    </location>
</feature>
<dbReference type="Proteomes" id="UP000423628">
    <property type="component" value="Segment"/>
</dbReference>
<keyword evidence="1" id="KW-1133">Transmembrane helix</keyword>
<keyword evidence="1" id="KW-0812">Transmembrane</keyword>
<feature type="transmembrane region" description="Helical" evidence="1">
    <location>
        <begin position="241"/>
        <end position="262"/>
    </location>
</feature>
<organismHost>
    <name type="scientific">Phacochoerus aethiopicus</name>
    <name type="common">Warthog</name>
    <dbReference type="NCBI Taxonomy" id="85517"/>
</organismHost>
<feature type="transmembrane region" description="Helical" evidence="1">
    <location>
        <begin position="346"/>
        <end position="365"/>
    </location>
</feature>
<sequence length="438" mass="51750">MQCWRYTCDAISCVVSPQGMVLFRAGYRYCGGVAIFTKGAVYFGISNSSRIFTYIFIVSTNCLLCGIKIFSLSVISFTIFTYTACVLGNTLIPGHQGINIFHILCLLRFVYKWAYRLYTCYLCIVYRYVFQDLWLYTMFTKHRMYYITYLYHMSICGKFLVFSAVLRIFGRKGTKHRHARVRTGGFYVFLLYVRFVMWISYRNTSACNLFFYRRRYLVRYTQNIVHVLLRNISVILLARHLFAKVLLMLIGTLCSVFTKILVRKKFCVLAISRTRNRTIFWVFYGRQCGRLGQTIFLCVLYARYLRKCFFFCTNDIALIYVFRMGCKSRTIFFTMFTKFIFWNGAVRLQILRIAVSNVFVLWVQHTRKVTYVTVLQSLFSLSRTIGVFIVYRRSSIFIAAVPGIYYIIRIPIMARQIAFPKRWICPIFGYQLCSIFML</sequence>
<organismHost>
    <name type="scientific">Phacochoerus africanus</name>
    <name type="common">Warthog</name>
    <dbReference type="NCBI Taxonomy" id="41426"/>
</organismHost>
<feature type="transmembrane region" description="Helical" evidence="1">
    <location>
        <begin position="385"/>
        <end position="408"/>
    </location>
</feature>
<feature type="transmembrane region" description="Helical" evidence="1">
    <location>
        <begin position="51"/>
        <end position="69"/>
    </location>
</feature>
<feature type="transmembrane region" description="Helical" evidence="1">
    <location>
        <begin position="181"/>
        <end position="201"/>
    </location>
</feature>
<feature type="transmembrane region" description="Helical" evidence="1">
    <location>
        <begin position="149"/>
        <end position="169"/>
    </location>
</feature>
<organismHost>
    <name type="scientific">Ornithodoros moubata</name>
    <name type="common">Soft tick</name>
    <name type="synonym">Argasid tick</name>
    <dbReference type="NCBI Taxonomy" id="6938"/>
</organismHost>
<reference evidence="2 3" key="1">
    <citation type="submission" date="2019-08" db="EMBL/GenBank/DDBJ databases">
        <authorList>
            <person name="Ndlovu S.S."/>
        </authorList>
    </citation>
    <scope>NUCLEOTIDE SEQUENCE [LARGE SCALE GENOMIC DNA]</scope>
    <source>
        <strain evidence="2">SPEC_57</strain>
    </source>
</reference>
<organism evidence="2 3">
    <name type="scientific">African swine fever virus</name>
    <name type="common">ASFV</name>
    <dbReference type="NCBI Taxonomy" id="10497"/>
    <lineage>
        <taxon>Viruses</taxon>
        <taxon>Varidnaviria</taxon>
        <taxon>Bamfordvirae</taxon>
        <taxon>Nucleocytoviricota</taxon>
        <taxon>Pokkesviricetes</taxon>
        <taxon>Asfuvirales</taxon>
        <taxon>Asfarviridae</taxon>
        <taxon>Asfivirus</taxon>
        <taxon>Asfivirus haemorrhagiae</taxon>
    </lineage>
</organism>
<accession>A0A894KHH2</accession>
<evidence type="ECO:0000256" key="1">
    <source>
        <dbReference type="SAM" id="Phobius"/>
    </source>
</evidence>
<feature type="transmembrane region" description="Helical" evidence="1">
    <location>
        <begin position="113"/>
        <end position="129"/>
    </location>
</feature>
<feature type="transmembrane region" description="Helical" evidence="1">
    <location>
        <begin position="26"/>
        <end position="44"/>
    </location>
</feature>
<dbReference type="EMBL" id="MN394630">
    <property type="protein sequence ID" value="QRW43601.1"/>
    <property type="molecule type" value="Genomic_DNA"/>
</dbReference>
<proteinExistence type="predicted"/>
<organismHost>
    <name type="scientific">Ornithodoros</name>
    <name type="common">relapsing fever ticks</name>
    <dbReference type="NCBI Taxonomy" id="6937"/>
</organismHost>
<protein>
    <submittedName>
        <fullName evidence="2">PB438L</fullName>
    </submittedName>
</protein>
<evidence type="ECO:0000313" key="2">
    <source>
        <dbReference type="EMBL" id="QRW43601.1"/>
    </source>
</evidence>